<comment type="subcellular location">
    <subcellularLocation>
        <location evidence="1">Cytoplasmic vesicle</location>
        <location evidence="1">COPII-coated vesicle membrane</location>
        <topology evidence="1">Peripheral membrane protein</topology>
        <orientation evidence="1">Cytoplasmic side</orientation>
    </subcellularLocation>
    <subcellularLocation>
        <location evidence="2">Endoplasmic reticulum membrane</location>
        <topology evidence="2">Peripheral membrane protein</topology>
        <orientation evidence="2">Cytoplasmic side</orientation>
    </subcellularLocation>
</comment>
<dbReference type="Proteomes" id="UP000729357">
    <property type="component" value="Unassembled WGS sequence"/>
</dbReference>
<feature type="compositionally biased region" description="Low complexity" evidence="15">
    <location>
        <begin position="384"/>
        <end position="393"/>
    </location>
</feature>
<reference evidence="18" key="2">
    <citation type="submission" date="2021-08" db="EMBL/GenBank/DDBJ databases">
        <authorList>
            <person name="Gostincar C."/>
            <person name="Sun X."/>
            <person name="Song Z."/>
            <person name="Gunde-Cimerman N."/>
        </authorList>
    </citation>
    <scope>NUCLEOTIDE SEQUENCE</scope>
    <source>
        <strain evidence="18">EXF-9298</strain>
    </source>
</reference>
<evidence type="ECO:0000256" key="8">
    <source>
        <dbReference type="ARBA" id="ARBA00022737"/>
    </source>
</evidence>
<keyword evidence="10" id="KW-0931">ER-Golgi transport</keyword>
<keyword evidence="7" id="KW-0853">WD repeat</keyword>
<comment type="function">
    <text evidence="14">Component of the coat protein complex II (COPII) which promotes the formation of transport vesicles from the endoplasmic reticulum (ER). The coat has two main functions, the physical deformation of the endoplasmic reticulum membrane into vesicles and the selection of cargo molecules.</text>
</comment>
<evidence type="ECO:0000259" key="17">
    <source>
        <dbReference type="Pfam" id="PF12931"/>
    </source>
</evidence>
<dbReference type="PANTHER" id="PTHR13923:SF11">
    <property type="entry name" value="SECRETORY 31, ISOFORM D"/>
    <property type="match status" value="1"/>
</dbReference>
<feature type="compositionally biased region" description="Pro residues" evidence="15">
    <location>
        <begin position="593"/>
        <end position="605"/>
    </location>
</feature>
<dbReference type="GO" id="GO:0090110">
    <property type="term" value="P:COPII-coated vesicle cargo loading"/>
    <property type="evidence" value="ECO:0007669"/>
    <property type="project" value="TreeGrafter"/>
</dbReference>
<organism evidence="18 19">
    <name type="scientific">Aureobasidium melanogenum</name>
    <name type="common">Aureobasidium pullulans var. melanogenum</name>
    <dbReference type="NCBI Taxonomy" id="46634"/>
    <lineage>
        <taxon>Eukaryota</taxon>
        <taxon>Fungi</taxon>
        <taxon>Dikarya</taxon>
        <taxon>Ascomycota</taxon>
        <taxon>Pezizomycotina</taxon>
        <taxon>Dothideomycetes</taxon>
        <taxon>Dothideomycetidae</taxon>
        <taxon>Dothideales</taxon>
        <taxon>Saccotheciaceae</taxon>
        <taxon>Aureobasidium</taxon>
    </lineage>
</organism>
<keyword evidence="12" id="KW-0472">Membrane</keyword>
<feature type="compositionally biased region" description="Polar residues" evidence="15">
    <location>
        <begin position="528"/>
        <end position="538"/>
    </location>
</feature>
<dbReference type="AlphaFoldDB" id="A0A9P8FIH5"/>
<feature type="compositionally biased region" description="Low complexity" evidence="15">
    <location>
        <begin position="606"/>
        <end position="637"/>
    </location>
</feature>
<gene>
    <name evidence="18" type="ORF">KCU98_g13164</name>
</gene>
<dbReference type="Gene3D" id="1.25.40.1030">
    <property type="match status" value="1"/>
</dbReference>
<evidence type="ECO:0000256" key="11">
    <source>
        <dbReference type="ARBA" id="ARBA00022927"/>
    </source>
</evidence>
<evidence type="ECO:0000256" key="7">
    <source>
        <dbReference type="ARBA" id="ARBA00022574"/>
    </source>
</evidence>
<keyword evidence="9" id="KW-0256">Endoplasmic reticulum</keyword>
<dbReference type="GO" id="GO:0005789">
    <property type="term" value="C:endoplasmic reticulum membrane"/>
    <property type="evidence" value="ECO:0007669"/>
    <property type="project" value="UniProtKB-SubCell"/>
</dbReference>
<dbReference type="PANTHER" id="PTHR13923">
    <property type="entry name" value="SEC31-RELATED PROTEIN"/>
    <property type="match status" value="1"/>
</dbReference>
<evidence type="ECO:0000256" key="1">
    <source>
        <dbReference type="ARBA" id="ARBA00004299"/>
    </source>
</evidence>
<evidence type="ECO:0000256" key="4">
    <source>
        <dbReference type="ARBA" id="ARBA00013507"/>
    </source>
</evidence>
<name>A0A9P8FIH5_AURME</name>
<dbReference type="GO" id="GO:0015031">
    <property type="term" value="P:protein transport"/>
    <property type="evidence" value="ECO:0007669"/>
    <property type="project" value="UniProtKB-KW"/>
</dbReference>
<evidence type="ECO:0000256" key="10">
    <source>
        <dbReference type="ARBA" id="ARBA00022892"/>
    </source>
</evidence>
<keyword evidence="19" id="KW-1185">Reference proteome</keyword>
<evidence type="ECO:0000259" key="16">
    <source>
        <dbReference type="Pfam" id="PF07304"/>
    </source>
</evidence>
<dbReference type="GO" id="GO:0030127">
    <property type="term" value="C:COPII vesicle coat"/>
    <property type="evidence" value="ECO:0007669"/>
    <property type="project" value="TreeGrafter"/>
</dbReference>
<proteinExistence type="inferred from homology"/>
<evidence type="ECO:0000256" key="6">
    <source>
        <dbReference type="ARBA" id="ARBA00022448"/>
    </source>
</evidence>
<feature type="compositionally biased region" description="Low complexity" evidence="15">
    <location>
        <begin position="410"/>
        <end position="422"/>
    </location>
</feature>
<evidence type="ECO:0000256" key="14">
    <source>
        <dbReference type="ARBA" id="ARBA00025471"/>
    </source>
</evidence>
<feature type="non-terminal residue" evidence="18">
    <location>
        <position position="826"/>
    </location>
</feature>
<feature type="region of interest" description="Disordered" evidence="15">
    <location>
        <begin position="15"/>
        <end position="41"/>
    </location>
</feature>
<sequence>REYLGFADETEVAQKTADVNVNGDVEKPKEEDDSNFFGNDNADGEDGDNFLADLAATKGAKTNQPFHIFSGEESDADKNITRALMLGNFESALDVCLKDGRMSDAFMIAICGGQKCMDKVQTAYLKQKAKGPNYLRLLASIVGKNLWDVVHNADLSNWKEVMATLCTFADETEFSDLCEALGDRLEESLSTATDKGTLRRDASFCFLAGSKLEKVVTIWAQELQEKESAGLEAADGETSFSVHARSLQDFIEKVTVFRQVVGFQDPDRQASENWKLAPLYAKYTEYADILASHGQLQVAEKYLDLLPSKYPAAEVAQQRVKLANRTKPVAPQVQRQPAAAARVAAPMAPYSAAPTPAPLAAANPYAPSGGIMSAPAPSVANPYAPQGAAQPAAVSNPYAPQGYQPPQTSAYGQPGPYGAPAAPVAPPRGMTPSVVPPPPKKGETQQWNDLPEGFSKPVQPARRNTPGIAAVSSPFPNAPVMSPPPAPGSAYGQQPPAALPPPPKAGQMPPRVMSPLSGPPQIQRPISAASNAYTPASVQQPAASTLPPPPQAPPLGRGPSPYNPPPAATATGPPSNRYAPAPGSQPTPVAGGLPPPRNVAPPPNPYGSAAPSPYAPAGASAYAPRAPATPYGQAPVQSQPPAPQAIPPPPQGPPRGPPQGPPRAVAPPQAAPPQATPPQATPPPSAAPQQIPSRPTTAQSQRSAPAAAKYPPGDRSHIPSNAMPVYEIMSADMARVKSRAPASFAAQVNDVEKRLNILFDHLNNETLVKPDTVAMLVEIAQALQSRDFDRAGSILTDMMKAKLESEGAHWMVGVKRLLAMSKATPV</sequence>
<evidence type="ECO:0000313" key="18">
    <source>
        <dbReference type="EMBL" id="KAG9972570.1"/>
    </source>
</evidence>
<keyword evidence="13" id="KW-0968">Cytoplasmic vesicle</keyword>
<dbReference type="InterPro" id="IPR009917">
    <property type="entry name" value="SRA1/Sec31"/>
</dbReference>
<keyword evidence="11" id="KW-0653">Protein transport</keyword>
<feature type="domain" description="SRA1/Sec31" evidence="16">
    <location>
        <begin position="680"/>
        <end position="822"/>
    </location>
</feature>
<feature type="compositionally biased region" description="Pro residues" evidence="15">
    <location>
        <begin position="638"/>
        <end position="686"/>
    </location>
</feature>
<comment type="similarity">
    <text evidence="3">Belongs to the WD repeat SEC31 family.</text>
</comment>
<dbReference type="EMBL" id="JAHFXS010002375">
    <property type="protein sequence ID" value="KAG9972570.1"/>
    <property type="molecule type" value="Genomic_DNA"/>
</dbReference>
<dbReference type="Gene3D" id="1.20.940.10">
    <property type="entry name" value="Functional domain of the splicing factor Prp18"/>
    <property type="match status" value="1"/>
</dbReference>
<evidence type="ECO:0000256" key="15">
    <source>
        <dbReference type="SAM" id="MobiDB-lite"/>
    </source>
</evidence>
<dbReference type="InterPro" id="IPR040251">
    <property type="entry name" value="SEC31-like"/>
</dbReference>
<accession>A0A9P8FIH5</accession>
<dbReference type="Pfam" id="PF12931">
    <property type="entry name" value="TPR_Sec16"/>
    <property type="match status" value="1"/>
</dbReference>
<dbReference type="FunFam" id="1.20.940.10:FF:000007">
    <property type="entry name" value="Protein transport protein (SEC31), putative"/>
    <property type="match status" value="1"/>
</dbReference>
<feature type="region of interest" description="Disordered" evidence="15">
    <location>
        <begin position="384"/>
        <end position="719"/>
    </location>
</feature>
<evidence type="ECO:0000256" key="2">
    <source>
        <dbReference type="ARBA" id="ARBA00004397"/>
    </source>
</evidence>
<evidence type="ECO:0000256" key="3">
    <source>
        <dbReference type="ARBA" id="ARBA00009358"/>
    </source>
</evidence>
<dbReference type="GO" id="GO:0070971">
    <property type="term" value="C:endoplasmic reticulum exit site"/>
    <property type="evidence" value="ECO:0007669"/>
    <property type="project" value="TreeGrafter"/>
</dbReference>
<keyword evidence="8" id="KW-0677">Repeat</keyword>
<evidence type="ECO:0000256" key="5">
    <source>
        <dbReference type="ARBA" id="ARBA00021236"/>
    </source>
</evidence>
<protein>
    <recommendedName>
        <fullName evidence="5">Protein transport protein SEC31</fullName>
    </recommendedName>
    <alternativeName>
        <fullName evidence="4">Protein transport protein sec31</fullName>
    </alternativeName>
</protein>
<comment type="caution">
    <text evidence="18">The sequence shown here is derived from an EMBL/GenBank/DDBJ whole genome shotgun (WGS) entry which is preliminary data.</text>
</comment>
<feature type="non-terminal residue" evidence="18">
    <location>
        <position position="1"/>
    </location>
</feature>
<evidence type="ECO:0000256" key="12">
    <source>
        <dbReference type="ARBA" id="ARBA00023136"/>
    </source>
</evidence>
<dbReference type="InterPro" id="IPR024298">
    <property type="entry name" value="Sec16_Sec23-bd"/>
</dbReference>
<dbReference type="GO" id="GO:0007029">
    <property type="term" value="P:endoplasmic reticulum organization"/>
    <property type="evidence" value="ECO:0007669"/>
    <property type="project" value="TreeGrafter"/>
</dbReference>
<evidence type="ECO:0000256" key="13">
    <source>
        <dbReference type="ARBA" id="ARBA00023329"/>
    </source>
</evidence>
<dbReference type="GO" id="GO:0005198">
    <property type="term" value="F:structural molecule activity"/>
    <property type="evidence" value="ECO:0007669"/>
    <property type="project" value="TreeGrafter"/>
</dbReference>
<evidence type="ECO:0000313" key="19">
    <source>
        <dbReference type="Proteomes" id="UP000729357"/>
    </source>
</evidence>
<feature type="domain" description="Sec16 Sec23-binding" evidence="17">
    <location>
        <begin position="80"/>
        <end position="309"/>
    </location>
</feature>
<dbReference type="Pfam" id="PF07304">
    <property type="entry name" value="SRA1"/>
    <property type="match status" value="1"/>
</dbReference>
<keyword evidence="6" id="KW-0813">Transport</keyword>
<evidence type="ECO:0000256" key="9">
    <source>
        <dbReference type="ARBA" id="ARBA00022824"/>
    </source>
</evidence>
<reference evidence="18" key="1">
    <citation type="journal article" date="2021" name="J Fungi (Basel)">
        <title>Virulence traits and population genomics of the black yeast Aureobasidium melanogenum.</title>
        <authorList>
            <person name="Cernosa A."/>
            <person name="Sun X."/>
            <person name="Gostincar C."/>
            <person name="Fang C."/>
            <person name="Gunde-Cimerman N."/>
            <person name="Song Z."/>
        </authorList>
    </citation>
    <scope>NUCLEOTIDE SEQUENCE</scope>
    <source>
        <strain evidence="18">EXF-9298</strain>
    </source>
</reference>